<feature type="transmembrane region" description="Helical" evidence="1">
    <location>
        <begin position="365"/>
        <end position="388"/>
    </location>
</feature>
<dbReference type="Proteomes" id="UP000627166">
    <property type="component" value="Unassembled WGS sequence"/>
</dbReference>
<evidence type="ECO:0000256" key="1">
    <source>
        <dbReference type="SAM" id="Phobius"/>
    </source>
</evidence>
<dbReference type="EMBL" id="JACSQB010000147">
    <property type="protein sequence ID" value="MBD8048493.1"/>
    <property type="molecule type" value="Genomic_DNA"/>
</dbReference>
<feature type="transmembrane region" description="Helical" evidence="1">
    <location>
        <begin position="152"/>
        <end position="171"/>
    </location>
</feature>
<keyword evidence="1" id="KW-0472">Membrane</keyword>
<keyword evidence="1" id="KW-0812">Transmembrane</keyword>
<reference evidence="2 3" key="1">
    <citation type="submission" date="2020-08" db="EMBL/GenBank/DDBJ databases">
        <title>A Genomic Blueprint of the Chicken Gut Microbiome.</title>
        <authorList>
            <person name="Gilroy R."/>
            <person name="Ravi A."/>
            <person name="Getino M."/>
            <person name="Pursley I."/>
            <person name="Horton D.L."/>
            <person name="Alikhan N.-F."/>
            <person name="Baker D."/>
            <person name="Gharbi K."/>
            <person name="Hall N."/>
            <person name="Watson M."/>
            <person name="Adriaenssens E.M."/>
            <person name="Foster-Nyarko E."/>
            <person name="Jarju S."/>
            <person name="Secka A."/>
            <person name="Antonio M."/>
            <person name="Oren A."/>
            <person name="Chaudhuri R."/>
            <person name="La Ragione R.M."/>
            <person name="Hildebrand F."/>
            <person name="Pallen M.J."/>
        </authorList>
    </citation>
    <scope>NUCLEOTIDE SEQUENCE [LARGE SCALE GENOMIC DNA]</scope>
    <source>
        <strain evidence="2 3">N37</strain>
    </source>
</reference>
<feature type="transmembrane region" description="Helical" evidence="1">
    <location>
        <begin position="129"/>
        <end position="146"/>
    </location>
</feature>
<feature type="transmembrane region" description="Helical" evidence="1">
    <location>
        <begin position="215"/>
        <end position="235"/>
    </location>
</feature>
<protein>
    <recommendedName>
        <fullName evidence="4">MFS transporter</fullName>
    </recommendedName>
</protein>
<accession>A0ABR8YW39</accession>
<feature type="transmembrane region" description="Helical" evidence="1">
    <location>
        <begin position="408"/>
        <end position="431"/>
    </location>
</feature>
<evidence type="ECO:0000313" key="3">
    <source>
        <dbReference type="Proteomes" id="UP000627166"/>
    </source>
</evidence>
<gene>
    <name evidence="2" type="ORF">H9637_15875</name>
</gene>
<feature type="transmembrane region" description="Helical" evidence="1">
    <location>
        <begin position="89"/>
        <end position="108"/>
    </location>
</feature>
<feature type="transmembrane region" description="Helical" evidence="1">
    <location>
        <begin position="247"/>
        <end position="268"/>
    </location>
</feature>
<keyword evidence="1" id="KW-1133">Transmembrane helix</keyword>
<keyword evidence="3" id="KW-1185">Reference proteome</keyword>
<evidence type="ECO:0000313" key="2">
    <source>
        <dbReference type="EMBL" id="MBD8048493.1"/>
    </source>
</evidence>
<name>A0ABR8YW39_9CLOT</name>
<feature type="transmembrane region" description="Helical" evidence="1">
    <location>
        <begin position="274"/>
        <end position="292"/>
    </location>
</feature>
<organism evidence="2 3">
    <name type="scientific">Clostridium faecium</name>
    <dbReference type="NCBI Taxonomy" id="2762223"/>
    <lineage>
        <taxon>Bacteria</taxon>
        <taxon>Bacillati</taxon>
        <taxon>Bacillota</taxon>
        <taxon>Clostridia</taxon>
        <taxon>Eubacteriales</taxon>
        <taxon>Clostridiaceae</taxon>
        <taxon>Clostridium</taxon>
    </lineage>
</organism>
<feature type="transmembrane region" description="Helical" evidence="1">
    <location>
        <begin position="34"/>
        <end position="54"/>
    </location>
</feature>
<feature type="transmembrane region" description="Helical" evidence="1">
    <location>
        <begin position="304"/>
        <end position="321"/>
    </location>
</feature>
<comment type="caution">
    <text evidence="2">The sequence shown here is derived from an EMBL/GenBank/DDBJ whole genome shotgun (WGS) entry which is preliminary data.</text>
</comment>
<feature type="transmembrane region" description="Helical" evidence="1">
    <location>
        <begin position="192"/>
        <end position="209"/>
    </location>
</feature>
<dbReference type="RefSeq" id="WP_191741441.1">
    <property type="nucleotide sequence ID" value="NZ_JACSQB010000147.1"/>
</dbReference>
<sequence length="434" mass="49479">MKKLAFLAASLAEGAVIIPNLIFIGLIQNHYGNYYYIFPFVLLYAFEKAGIFFIKGFGEVLNPYLLLKRLMIPTFIGSIFMMAGTQYHVLWDIGAILIGVGLSAYSALYRTIVDIQKELNIPTDKNTVAKAYLFLLVFIAVVISIRHTHYNIMFLLFFIYITIICVYIWKLEIPESMVGQQIFRKKKKSTKYFIHSLFILIFVLSVRFLKQTANIQFVFPIFIMLCLLIFALNIPEKRSLNKSSLQILVIGGMRNYLTIYSLIFYTAIGETTKVMISYALIFVGMFISIICSKKMNNIFKLKEPFNLYLLGSCFGMIVMLVPYCYFIGIIISAFFVTAANKEVTQNIISKENIGIYEKRLVKEKFYGLGAVMQQAILLIVLLVVSFLLKGKANLALSAYVYSLATPQLTVIFRITGLICSLSAIVWSFMLVKKF</sequence>
<evidence type="ECO:0008006" key="4">
    <source>
        <dbReference type="Google" id="ProtNLM"/>
    </source>
</evidence>
<proteinExistence type="predicted"/>